<sequence>MTASPSRTPPRLVATDLDGTLLRSDGTVSERTRRALRSVAAAGAEVVFVTARPPRYVDGIAEGAGHEGTAICCNGAIVYDVPGRQFLDARLMPTAVARKAAEALVAVLPGSTLALETGHRLISERDFGKKDFQEVIVETAAELWESDEDIVKLLVHSSRHHADLMMTAAQDAALTGVEVTHSGGSGMLEVSSPGVTKAGTLALWCAARGIGASEVVTFGDMPNDLSTLTWAGAGYAMSNAHPDVLAAAPLRAASNDEDGVARVLEELYGA</sequence>
<dbReference type="SUPFAM" id="SSF56784">
    <property type="entry name" value="HAD-like"/>
    <property type="match status" value="1"/>
</dbReference>
<dbReference type="PANTHER" id="PTHR10000:SF8">
    <property type="entry name" value="HAD SUPERFAMILY HYDROLASE-LIKE, TYPE 3"/>
    <property type="match status" value="1"/>
</dbReference>
<dbReference type="InterPro" id="IPR006379">
    <property type="entry name" value="HAD-SF_hydro_IIB"/>
</dbReference>
<dbReference type="Proteomes" id="UP001614394">
    <property type="component" value="Unassembled WGS sequence"/>
</dbReference>
<reference evidence="1 2" key="1">
    <citation type="submission" date="2024-10" db="EMBL/GenBank/DDBJ databases">
        <title>The Natural Products Discovery Center: Release of the First 8490 Sequenced Strains for Exploring Actinobacteria Biosynthetic Diversity.</title>
        <authorList>
            <person name="Kalkreuter E."/>
            <person name="Kautsar S.A."/>
            <person name="Yang D."/>
            <person name="Bader C.D."/>
            <person name="Teijaro C.N."/>
            <person name="Fluegel L."/>
            <person name="Davis C.M."/>
            <person name="Simpson J.R."/>
            <person name="Lauterbach L."/>
            <person name="Steele A.D."/>
            <person name="Gui C."/>
            <person name="Meng S."/>
            <person name="Li G."/>
            <person name="Viehrig K."/>
            <person name="Ye F."/>
            <person name="Su P."/>
            <person name="Kiefer A.F."/>
            <person name="Nichols A."/>
            <person name="Cepeda A.J."/>
            <person name="Yan W."/>
            <person name="Fan B."/>
            <person name="Jiang Y."/>
            <person name="Adhikari A."/>
            <person name="Zheng C.-J."/>
            <person name="Schuster L."/>
            <person name="Cowan T.M."/>
            <person name="Smanski M.J."/>
            <person name="Chevrette M.G."/>
            <person name="De Carvalho L.P.S."/>
            <person name="Shen B."/>
        </authorList>
    </citation>
    <scope>NUCLEOTIDE SEQUENCE [LARGE SCALE GENOMIC DNA]</scope>
    <source>
        <strain evidence="1 2">NPDC053399</strain>
    </source>
</reference>
<accession>A0ABW8CKL6</accession>
<keyword evidence="2" id="KW-1185">Reference proteome</keyword>
<dbReference type="InterPro" id="IPR023214">
    <property type="entry name" value="HAD_sf"/>
</dbReference>
<comment type="caution">
    <text evidence="1">The sequence shown here is derived from an EMBL/GenBank/DDBJ whole genome shotgun (WGS) entry which is preliminary data.</text>
</comment>
<dbReference type="EMBL" id="JBITYG010000015">
    <property type="protein sequence ID" value="MFI9105945.1"/>
    <property type="molecule type" value="Genomic_DNA"/>
</dbReference>
<protein>
    <submittedName>
        <fullName evidence="1">HAD family hydrolase</fullName>
        <ecNumber evidence="1">3.1.3.-</ecNumber>
    </submittedName>
</protein>
<keyword evidence="1" id="KW-0378">Hydrolase</keyword>
<dbReference type="RefSeq" id="WP_399657026.1">
    <property type="nucleotide sequence ID" value="NZ_JBITYG010000015.1"/>
</dbReference>
<dbReference type="PANTHER" id="PTHR10000">
    <property type="entry name" value="PHOSPHOSERINE PHOSPHATASE"/>
    <property type="match status" value="1"/>
</dbReference>
<dbReference type="Gene3D" id="3.40.50.1000">
    <property type="entry name" value="HAD superfamily/HAD-like"/>
    <property type="match status" value="1"/>
</dbReference>
<gene>
    <name evidence="1" type="ORF">ACIGXA_36110</name>
</gene>
<dbReference type="GO" id="GO:0016787">
    <property type="term" value="F:hydrolase activity"/>
    <property type="evidence" value="ECO:0007669"/>
    <property type="project" value="UniProtKB-KW"/>
</dbReference>
<proteinExistence type="predicted"/>
<evidence type="ECO:0000313" key="2">
    <source>
        <dbReference type="Proteomes" id="UP001614394"/>
    </source>
</evidence>
<dbReference type="Pfam" id="PF08282">
    <property type="entry name" value="Hydrolase_3"/>
    <property type="match status" value="1"/>
</dbReference>
<dbReference type="EC" id="3.1.3.-" evidence="1"/>
<organism evidence="1 2">
    <name type="scientific">Streptomyces fildesensis</name>
    <dbReference type="NCBI Taxonomy" id="375757"/>
    <lineage>
        <taxon>Bacteria</taxon>
        <taxon>Bacillati</taxon>
        <taxon>Actinomycetota</taxon>
        <taxon>Actinomycetes</taxon>
        <taxon>Kitasatosporales</taxon>
        <taxon>Streptomycetaceae</taxon>
        <taxon>Streptomyces</taxon>
    </lineage>
</organism>
<evidence type="ECO:0000313" key="1">
    <source>
        <dbReference type="EMBL" id="MFI9105945.1"/>
    </source>
</evidence>
<name>A0ABW8CKL6_9ACTN</name>
<dbReference type="Gene3D" id="3.30.1240.10">
    <property type="match status" value="1"/>
</dbReference>
<dbReference type="NCBIfam" id="TIGR01484">
    <property type="entry name" value="HAD-SF-IIB"/>
    <property type="match status" value="1"/>
</dbReference>
<dbReference type="InterPro" id="IPR036412">
    <property type="entry name" value="HAD-like_sf"/>
</dbReference>